<evidence type="ECO:0000256" key="6">
    <source>
        <dbReference type="SAM" id="Coils"/>
    </source>
</evidence>
<feature type="region of interest" description="Disordered" evidence="7">
    <location>
        <begin position="1261"/>
        <end position="1293"/>
    </location>
</feature>
<evidence type="ECO:0000313" key="11">
    <source>
        <dbReference type="EMBL" id="MCW1041348.1"/>
    </source>
</evidence>
<evidence type="ECO:0000256" key="7">
    <source>
        <dbReference type="SAM" id="MobiDB-lite"/>
    </source>
</evidence>
<protein>
    <submittedName>
        <fullName evidence="11">GbpC/Spa domain-containing protein</fullName>
    </submittedName>
</protein>
<accession>A0ABT3E7F8</accession>
<dbReference type="Proteomes" id="UP001526076">
    <property type="component" value="Unassembled WGS sequence"/>
</dbReference>
<sequence>MKSNESKTYGSIRKIKAYGTCGVILGLAALAVATTNGVQADEVAKEPTTVAPANTATNLPDSQPAKTAEQQNQLNQAGRAQGNVTVQVDNSQVNQAAQAAKKEGVEVVQDAPVDKGTTNSLTETQKAQAEIVADQAKQKAAVEKTTEDYVKAKDNHAKAVEETKQANAKIKADNAALKEAHDKAEKAGQDVNQAVSTAKDKVKAEFKDAKVSENSKMIKVEATKDSYDAYTKEVEKVKADNQKSTDTYIAEKRQEDKDIADTKAYNEGVRKRNTEGKAKVDAENAEIAKRNKAQLDHKKSVEAENAEITKRNEAGKAKVDAENKVIDAYNKTVTEHNKAEDARVAKEKAEAEKNRVKDGYLSEVVSQGLVFKNEADAHIDVKGADSYISAKGLHEAFKDITKSMGLGEDQLQQYVTYFSLPSAQDLKISKDPSRLTSNFELYKAKAGFVFGGEGNQFGAVNSKVGKTVTVTYTNLKNSSYKGRAISKMELDVTVKPTSENIQDDVVFGFSKNPAKGIEVAARYKDTNKDYKLDLSLRTRFYDADGNLINFEDNKDNPNEAKGLLSLSSLNAYKNHVETARPSDTARFIQISGSSIVKHDNGLVYSNEKDNSNGNHFGLNQHNIIDSTTSPYYWYLAGALALKGTNPEYGITVTSWDKLGDRKGEGRFTPSIWFTVTSELAATGVPTPPRYQKTKEPKNFIPEKLKEVPTPKLETPKNFTPEKEKTVPTPKAKLSLVTVNGVPTPTYKPTEKLPTPPVVPTVHVHDYKLSTRPQVQKAVENADNVNINGQYVAKNSLNRFVLQTETLPAGRKPINQLVFNDHLPQGFKVDLEKTKEANKGYEVAYSEKENLLTFKATTATLTSVNKDLAKEYKLADLSVWGRPQNDAADYENVFEMVVNGGGSNGYVRKSNKVLIHTPGKPDPNKPNDPKNPNRDPLKPEKHNYNAAGTLVDGKEMLPEGINYYISKWANRPNKGDKSGKEAIAKGFAYIEDYQDDAVTPLESRFQVKDAEGKAVNGLKMYHVLDCKTLSKALNDMIDRSGISPKGAFYMWVAEKPEEFYKAYVQTGMDLFFHTPMQNKKGFTGKYTNQTFQVQFGNGYYSNVVVNHVPELKVQKRVYNKLGNGQNLDGKLIKLGDKFYYYLDGAKLPANRGEVLKEYRFFDDFDQKGDEFTGEYKALAGVDIKLKDGSVIKAGTDLSQYAELKYDKAKGIVEISMKQDFLDKVDNASEFDVDAAIQMKRIASGTFENTYKNVVNGHEIVSNTVKTTTPEPEKPQPKKPTPAPKTPAPALPQTGERSSIGLVALGLSMLAGFGLFGLKKHKEN</sequence>
<keyword evidence="8" id="KW-0472">Membrane</keyword>
<dbReference type="EMBL" id="JAPAHU010000003">
    <property type="protein sequence ID" value="MCW1041348.1"/>
    <property type="molecule type" value="Genomic_DNA"/>
</dbReference>
<keyword evidence="1" id="KW-0134">Cell wall</keyword>
<evidence type="ECO:0000256" key="9">
    <source>
        <dbReference type="SAM" id="SignalP"/>
    </source>
</evidence>
<dbReference type="Pfam" id="PF18652">
    <property type="entry name" value="Adhesin_P1_N"/>
    <property type="match status" value="1"/>
</dbReference>
<evidence type="ECO:0000259" key="10">
    <source>
        <dbReference type="PROSITE" id="PS50847"/>
    </source>
</evidence>
<evidence type="ECO:0000256" key="4">
    <source>
        <dbReference type="ARBA" id="ARBA00023088"/>
    </source>
</evidence>
<evidence type="ECO:0000313" key="12">
    <source>
        <dbReference type="Proteomes" id="UP001526076"/>
    </source>
</evidence>
<feature type="signal peptide" evidence="9">
    <location>
        <begin position="1"/>
        <end position="40"/>
    </location>
</feature>
<dbReference type="Pfam" id="PF17998">
    <property type="entry name" value="AgI_II_C2"/>
    <property type="match status" value="1"/>
</dbReference>
<comment type="caution">
    <text evidence="11">The sequence shown here is derived from an EMBL/GenBank/DDBJ whole genome shotgun (WGS) entry which is preliminary data.</text>
</comment>
<name>A0ABT3E7F8_STRAP</name>
<feature type="domain" description="Gram-positive cocci surface proteins LPxTG" evidence="10">
    <location>
        <begin position="1289"/>
        <end position="1322"/>
    </location>
</feature>
<comment type="similarity">
    <text evidence="5">Belongs to the antigen I/II family.</text>
</comment>
<gene>
    <name evidence="11" type="ORF">OJ597_02445</name>
</gene>
<keyword evidence="4" id="KW-0572">Peptidoglycan-anchor</keyword>
<feature type="chain" id="PRO_5045564015" evidence="9">
    <location>
        <begin position="41"/>
        <end position="1322"/>
    </location>
</feature>
<dbReference type="Gene3D" id="2.60.530.10">
    <property type="entry name" value="Major cell-surface adhesin PAc"/>
    <property type="match status" value="1"/>
</dbReference>
<evidence type="ECO:0000256" key="2">
    <source>
        <dbReference type="ARBA" id="ARBA00022525"/>
    </source>
</evidence>
<dbReference type="InterPro" id="IPR041324">
    <property type="entry name" value="AgI/II_N"/>
</dbReference>
<dbReference type="PROSITE" id="PS50847">
    <property type="entry name" value="GRAM_POS_ANCHORING"/>
    <property type="match status" value="1"/>
</dbReference>
<keyword evidence="2" id="KW-0964">Secreted</keyword>
<reference evidence="11 12" key="1">
    <citation type="submission" date="2022-10" db="EMBL/GenBank/DDBJ databases">
        <title>Comparative genomic study of S. anginosus.</title>
        <authorList>
            <person name="Prasad A."/>
            <person name="Ene A."/>
            <person name="Jablonska S."/>
            <person name="Du J."/>
            <person name="Wolfe A.J."/>
            <person name="Putonti C."/>
        </authorList>
    </citation>
    <scope>NUCLEOTIDE SEQUENCE [LARGE SCALE GENOMIC DNA]</scope>
    <source>
        <strain evidence="11 12">UMB9231</strain>
    </source>
</reference>
<keyword evidence="8" id="KW-1133">Transmembrane helix</keyword>
<dbReference type="NCBIfam" id="TIGR04228">
    <property type="entry name" value="isopep_sspB_C2"/>
    <property type="match status" value="1"/>
</dbReference>
<feature type="region of interest" description="Disordered" evidence="7">
    <location>
        <begin position="43"/>
        <end position="75"/>
    </location>
</feature>
<feature type="coiled-coil region" evidence="6">
    <location>
        <begin position="142"/>
        <end position="187"/>
    </location>
</feature>
<dbReference type="InterPro" id="IPR013574">
    <property type="entry name" value="Glucan-bd_C/Surface_Ag-I/II_V"/>
</dbReference>
<feature type="compositionally biased region" description="Low complexity" evidence="7">
    <location>
        <begin position="47"/>
        <end position="58"/>
    </location>
</feature>
<dbReference type="InterPro" id="IPR026345">
    <property type="entry name" value="Adh_isopep-form_adh_dom"/>
</dbReference>
<evidence type="ECO:0000256" key="3">
    <source>
        <dbReference type="ARBA" id="ARBA00022729"/>
    </source>
</evidence>
<dbReference type="Gene3D" id="2.60.40.740">
    <property type="match status" value="3"/>
</dbReference>
<keyword evidence="6" id="KW-0175">Coiled coil</keyword>
<feature type="transmembrane region" description="Helical" evidence="8">
    <location>
        <begin position="1297"/>
        <end position="1316"/>
    </location>
</feature>
<dbReference type="Pfam" id="PF08363">
    <property type="entry name" value="GbpC"/>
    <property type="match status" value="1"/>
</dbReference>
<proteinExistence type="inferred from homology"/>
<dbReference type="InterPro" id="IPR032300">
    <property type="entry name" value="Antigen_C"/>
</dbReference>
<dbReference type="SUPFAM" id="SSF74914">
    <property type="entry name" value="V-region of surface antigen I/II (SA I/II, PAC)"/>
    <property type="match status" value="1"/>
</dbReference>
<feature type="compositionally biased region" description="Pro residues" evidence="7">
    <location>
        <begin position="1276"/>
        <end position="1288"/>
    </location>
</feature>
<dbReference type="Pfam" id="PF00746">
    <property type="entry name" value="Gram_pos_anchor"/>
    <property type="match status" value="1"/>
</dbReference>
<evidence type="ECO:0000256" key="5">
    <source>
        <dbReference type="ARBA" id="ARBA00024351"/>
    </source>
</evidence>
<feature type="compositionally biased region" description="Basic and acidic residues" evidence="7">
    <location>
        <begin position="921"/>
        <end position="942"/>
    </location>
</feature>
<feature type="region of interest" description="Disordered" evidence="7">
    <location>
        <begin position="913"/>
        <end position="943"/>
    </location>
</feature>
<evidence type="ECO:0000256" key="8">
    <source>
        <dbReference type="SAM" id="Phobius"/>
    </source>
</evidence>
<organism evidence="11 12">
    <name type="scientific">Streptococcus anginosus</name>
    <dbReference type="NCBI Taxonomy" id="1328"/>
    <lineage>
        <taxon>Bacteria</taxon>
        <taxon>Bacillati</taxon>
        <taxon>Bacillota</taxon>
        <taxon>Bacilli</taxon>
        <taxon>Lactobacillales</taxon>
        <taxon>Streptococcaceae</taxon>
        <taxon>Streptococcus</taxon>
        <taxon>Streptococcus anginosus group</taxon>
    </lineage>
</organism>
<feature type="compositionally biased region" description="Polar residues" evidence="7">
    <location>
        <begin position="59"/>
        <end position="75"/>
    </location>
</feature>
<dbReference type="NCBIfam" id="TIGR01167">
    <property type="entry name" value="LPXTG_anchor"/>
    <property type="match status" value="1"/>
</dbReference>
<evidence type="ECO:0000256" key="1">
    <source>
        <dbReference type="ARBA" id="ARBA00022512"/>
    </source>
</evidence>
<keyword evidence="12" id="KW-1185">Reference proteome</keyword>
<dbReference type="RefSeq" id="WP_264351049.1">
    <property type="nucleotide sequence ID" value="NZ_JAPAHU010000003.1"/>
</dbReference>
<keyword evidence="3 9" id="KW-0732">Signal</keyword>
<keyword evidence="8" id="KW-0812">Transmembrane</keyword>
<dbReference type="InterPro" id="IPR019931">
    <property type="entry name" value="LPXTG_anchor"/>
</dbReference>
<dbReference type="Pfam" id="PF16364">
    <property type="entry name" value="Antigen_C"/>
    <property type="match status" value="1"/>
</dbReference>
<dbReference type="InterPro" id="IPR036234">
    <property type="entry name" value="SA_I/II_PAC_V_sf"/>
</dbReference>